<dbReference type="Proteomes" id="UP000778970">
    <property type="component" value="Unassembled WGS sequence"/>
</dbReference>
<keyword evidence="3" id="KW-0732">Signal</keyword>
<comment type="subcellular location">
    <subcellularLocation>
        <location evidence="1">Cell outer membrane</location>
    </subcellularLocation>
</comment>
<evidence type="ECO:0000256" key="2">
    <source>
        <dbReference type="ARBA" id="ARBA00005722"/>
    </source>
</evidence>
<name>A0A934QGK1_9PROT</name>
<evidence type="ECO:0000256" key="1">
    <source>
        <dbReference type="ARBA" id="ARBA00004442"/>
    </source>
</evidence>
<accession>A0A934QGK1</accession>
<gene>
    <name evidence="7" type="ORF">CKO21_04960</name>
</gene>
<feature type="region of interest" description="Disordered" evidence="6">
    <location>
        <begin position="33"/>
        <end position="55"/>
    </location>
</feature>
<dbReference type="PANTHER" id="PTHR38776">
    <property type="entry name" value="MLTA-INTERACTING PROTEIN-RELATED"/>
    <property type="match status" value="1"/>
</dbReference>
<organism evidence="7 8">
    <name type="scientific">Rhodovibrio salinarum</name>
    <dbReference type="NCBI Taxonomy" id="1087"/>
    <lineage>
        <taxon>Bacteria</taxon>
        <taxon>Pseudomonadati</taxon>
        <taxon>Pseudomonadota</taxon>
        <taxon>Alphaproteobacteria</taxon>
        <taxon>Rhodospirillales</taxon>
        <taxon>Rhodovibrionaceae</taxon>
        <taxon>Rhodovibrio</taxon>
    </lineage>
</organism>
<evidence type="ECO:0000256" key="5">
    <source>
        <dbReference type="ARBA" id="ARBA00023237"/>
    </source>
</evidence>
<dbReference type="Pfam" id="PF06629">
    <property type="entry name" value="MipA"/>
    <property type="match status" value="1"/>
</dbReference>
<dbReference type="InterPro" id="IPR010583">
    <property type="entry name" value="MipA"/>
</dbReference>
<dbReference type="EMBL" id="NRRE01000017">
    <property type="protein sequence ID" value="MBK1696591.1"/>
    <property type="molecule type" value="Genomic_DNA"/>
</dbReference>
<dbReference type="AlphaFoldDB" id="A0A934QGK1"/>
<evidence type="ECO:0000313" key="7">
    <source>
        <dbReference type="EMBL" id="MBK1696591.1"/>
    </source>
</evidence>
<reference evidence="7" key="2">
    <citation type="journal article" date="2020" name="Microorganisms">
        <title>Osmotic Adaptation and Compatible Solute Biosynthesis of Phototrophic Bacteria as Revealed from Genome Analyses.</title>
        <authorList>
            <person name="Imhoff J.F."/>
            <person name="Rahn T."/>
            <person name="Kunzel S."/>
            <person name="Keller A."/>
            <person name="Neulinger S.C."/>
        </authorList>
    </citation>
    <scope>NUCLEOTIDE SEQUENCE</scope>
    <source>
        <strain evidence="7">DSM 9154</strain>
    </source>
</reference>
<dbReference type="GO" id="GO:0009279">
    <property type="term" value="C:cell outer membrane"/>
    <property type="evidence" value="ECO:0007669"/>
    <property type="project" value="UniProtKB-SubCell"/>
</dbReference>
<evidence type="ECO:0000313" key="8">
    <source>
        <dbReference type="Proteomes" id="UP000778970"/>
    </source>
</evidence>
<dbReference type="RefSeq" id="WP_081728768.1">
    <property type="nucleotide sequence ID" value="NZ_NRRE01000017.1"/>
</dbReference>
<comment type="similarity">
    <text evidence="2">Belongs to the MipA/OmpV family.</text>
</comment>
<keyword evidence="5" id="KW-0998">Cell outer membrane</keyword>
<dbReference type="PANTHER" id="PTHR38776:SF1">
    <property type="entry name" value="MLTA-INTERACTING PROTEIN-RELATED"/>
    <property type="match status" value="1"/>
</dbReference>
<reference evidence="7" key="1">
    <citation type="submission" date="2017-08" db="EMBL/GenBank/DDBJ databases">
        <authorList>
            <person name="Imhoff J.F."/>
            <person name="Rahn T."/>
            <person name="Kuenzel S."/>
            <person name="Neulinger S.C."/>
        </authorList>
    </citation>
    <scope>NUCLEOTIDE SEQUENCE</scope>
    <source>
        <strain evidence="7">DSM 9154</strain>
    </source>
</reference>
<keyword evidence="8" id="KW-1185">Reference proteome</keyword>
<keyword evidence="4" id="KW-0472">Membrane</keyword>
<sequence length="281" mass="29681">MTSRFERLWPGATARGYTAVALIGVVCGVGAPAQAGPQSDDESADRSDRASAAGLESADHWTFGAGVAARPEFEGSDEYAASPVPIVDVQYGRFFAKTSDGIGAYVVDTPDFTVGASVNWMEGYDGDDVARGIDDVDGELGARLFASTRFQGVEATLGATQAVTDTDRGLLIDAELAYPWAASKRFIIKPSISLSWANGTYMDGYFGISSSESATSGLRRYEPSNGFKDVSLRISARYRITDSITGIGAVGVTHLLGEAADSPMVEQETSPTAFLGLSYTF</sequence>
<evidence type="ECO:0000256" key="6">
    <source>
        <dbReference type="SAM" id="MobiDB-lite"/>
    </source>
</evidence>
<evidence type="ECO:0000256" key="4">
    <source>
        <dbReference type="ARBA" id="ARBA00023136"/>
    </source>
</evidence>
<evidence type="ECO:0000256" key="3">
    <source>
        <dbReference type="ARBA" id="ARBA00022729"/>
    </source>
</evidence>
<protein>
    <submittedName>
        <fullName evidence="7">MipA/OmpV family protein</fullName>
    </submittedName>
</protein>
<proteinExistence type="inferred from homology"/>
<comment type="caution">
    <text evidence="7">The sequence shown here is derived from an EMBL/GenBank/DDBJ whole genome shotgun (WGS) entry which is preliminary data.</text>
</comment>